<feature type="non-terminal residue" evidence="2">
    <location>
        <position position="1"/>
    </location>
</feature>
<dbReference type="Proteomes" id="UP000030764">
    <property type="component" value="Unassembled WGS sequence"/>
</dbReference>
<protein>
    <submittedName>
        <fullName evidence="2">Uncharacterized protein</fullName>
    </submittedName>
</protein>
<organism evidence="2 4">
    <name type="scientific">Trichuris suis</name>
    <name type="common">pig whipworm</name>
    <dbReference type="NCBI Taxonomy" id="68888"/>
    <lineage>
        <taxon>Eukaryota</taxon>
        <taxon>Metazoa</taxon>
        <taxon>Ecdysozoa</taxon>
        <taxon>Nematoda</taxon>
        <taxon>Enoplea</taxon>
        <taxon>Dorylaimia</taxon>
        <taxon>Trichinellida</taxon>
        <taxon>Trichuridae</taxon>
        <taxon>Trichuris</taxon>
    </lineage>
</organism>
<dbReference type="EMBL" id="KL363267">
    <property type="protein sequence ID" value="KFD49577.1"/>
    <property type="molecule type" value="Genomic_DNA"/>
</dbReference>
<evidence type="ECO:0000313" key="3">
    <source>
        <dbReference type="EMBL" id="KFD70138.1"/>
    </source>
</evidence>
<name>A0A085LX81_9BILA</name>
<gene>
    <name evidence="2" type="ORF">M513_09520</name>
    <name evidence="3" type="ORF">M514_09520</name>
</gene>
<dbReference type="EMBL" id="KL367490">
    <property type="protein sequence ID" value="KFD70138.1"/>
    <property type="molecule type" value="Genomic_DNA"/>
</dbReference>
<evidence type="ECO:0000313" key="4">
    <source>
        <dbReference type="Proteomes" id="UP000030764"/>
    </source>
</evidence>
<dbReference type="Proteomes" id="UP000030758">
    <property type="component" value="Unassembled WGS sequence"/>
</dbReference>
<sequence length="192" mass="21271">LGGSSPNTQVDRKRIINPVRYNVAAKVHRSVPTAVMLTNKAYGIKETAQTRVTVTNLYLPVSTDHERKDRKKLFCHYGVVLWSGPSQGHQAKRLRMFTDITSKFGLPSMALKQRRCQTGQTGTAIGVKGSSGIDESLPISCSRAVGELFLFKRLNVAEERENKKSCNNEQLNASGSELSNDHCQPAMPRDLK</sequence>
<keyword evidence="4" id="KW-1185">Reference proteome</keyword>
<feature type="compositionally biased region" description="Polar residues" evidence="1">
    <location>
        <begin position="167"/>
        <end position="182"/>
    </location>
</feature>
<feature type="region of interest" description="Disordered" evidence="1">
    <location>
        <begin position="162"/>
        <end position="192"/>
    </location>
</feature>
<reference evidence="2 4" key="1">
    <citation type="journal article" date="2014" name="Nat. Genet.">
        <title>Genome and transcriptome of the porcine whipworm Trichuris suis.</title>
        <authorList>
            <person name="Jex A.R."/>
            <person name="Nejsum P."/>
            <person name="Schwarz E.M."/>
            <person name="Hu L."/>
            <person name="Young N.D."/>
            <person name="Hall R.S."/>
            <person name="Korhonen P.K."/>
            <person name="Liao S."/>
            <person name="Thamsborg S."/>
            <person name="Xia J."/>
            <person name="Xu P."/>
            <person name="Wang S."/>
            <person name="Scheerlinck J.P."/>
            <person name="Hofmann A."/>
            <person name="Sternberg P.W."/>
            <person name="Wang J."/>
            <person name="Gasser R.B."/>
        </authorList>
    </citation>
    <scope>NUCLEOTIDE SEQUENCE [LARGE SCALE GENOMIC DNA]</scope>
    <source>
        <strain evidence="3">DCEP-RM93F</strain>
        <strain evidence="2">DCEP-RM93M</strain>
    </source>
</reference>
<evidence type="ECO:0000256" key="1">
    <source>
        <dbReference type="SAM" id="MobiDB-lite"/>
    </source>
</evidence>
<proteinExistence type="predicted"/>
<evidence type="ECO:0000313" key="2">
    <source>
        <dbReference type="EMBL" id="KFD49577.1"/>
    </source>
</evidence>
<accession>A0A085LX81</accession>
<dbReference type="AlphaFoldDB" id="A0A085LX81"/>